<protein>
    <recommendedName>
        <fullName evidence="11">Zinc metalloprotease</fullName>
        <ecNumber evidence="11">3.4.24.-</ecNumber>
    </recommendedName>
</protein>
<keyword evidence="9 11" id="KW-0482">Metalloprotease</keyword>
<dbReference type="InterPro" id="IPR008915">
    <property type="entry name" value="Peptidase_M50"/>
</dbReference>
<evidence type="ECO:0000256" key="7">
    <source>
        <dbReference type="ARBA" id="ARBA00022833"/>
    </source>
</evidence>
<evidence type="ECO:0000256" key="2">
    <source>
        <dbReference type="ARBA" id="ARBA00004141"/>
    </source>
</evidence>
<dbReference type="InterPro" id="IPR004387">
    <property type="entry name" value="Pept_M50_Zn"/>
</dbReference>
<dbReference type="Pfam" id="PF02163">
    <property type="entry name" value="Peptidase_M50"/>
    <property type="match status" value="1"/>
</dbReference>
<keyword evidence="7 11" id="KW-0862">Zinc</keyword>
<evidence type="ECO:0000256" key="4">
    <source>
        <dbReference type="ARBA" id="ARBA00022670"/>
    </source>
</evidence>
<dbReference type="CDD" id="cd06163">
    <property type="entry name" value="S2P-M50_PDZ_RseP-like"/>
    <property type="match status" value="2"/>
</dbReference>
<comment type="subcellular location">
    <subcellularLocation>
        <location evidence="2">Membrane</location>
        <topology evidence="2">Multi-pass membrane protein</topology>
    </subcellularLocation>
</comment>
<feature type="transmembrane region" description="Helical" evidence="11">
    <location>
        <begin position="6"/>
        <end position="26"/>
    </location>
</feature>
<name>A0A5K7ZI10_9BACT</name>
<keyword evidence="5 11" id="KW-0812">Transmembrane</keyword>
<accession>A0A5K7ZI10</accession>
<dbReference type="Gene3D" id="2.30.42.10">
    <property type="match status" value="2"/>
</dbReference>
<feature type="domain" description="PDZ" evidence="12">
    <location>
        <begin position="187"/>
        <end position="252"/>
    </location>
</feature>
<dbReference type="EC" id="3.4.24.-" evidence="11"/>
<dbReference type="InterPro" id="IPR001478">
    <property type="entry name" value="PDZ"/>
</dbReference>
<evidence type="ECO:0000259" key="12">
    <source>
        <dbReference type="PROSITE" id="PS50106"/>
    </source>
</evidence>
<evidence type="ECO:0000313" key="13">
    <source>
        <dbReference type="EMBL" id="BBO79293.1"/>
    </source>
</evidence>
<keyword evidence="6 11" id="KW-0378">Hydrolase</keyword>
<proteinExistence type="inferred from homology"/>
<dbReference type="KEGG" id="dwd:DSCW_67100"/>
<dbReference type="NCBIfam" id="TIGR00054">
    <property type="entry name" value="RIP metalloprotease RseP"/>
    <property type="match status" value="1"/>
</dbReference>
<dbReference type="InterPro" id="IPR036034">
    <property type="entry name" value="PDZ_sf"/>
</dbReference>
<dbReference type="GO" id="GO:0016020">
    <property type="term" value="C:membrane"/>
    <property type="evidence" value="ECO:0007669"/>
    <property type="project" value="UniProtKB-SubCell"/>
</dbReference>
<evidence type="ECO:0000256" key="8">
    <source>
        <dbReference type="ARBA" id="ARBA00022989"/>
    </source>
</evidence>
<comment type="cofactor">
    <cofactor evidence="1 11">
        <name>Zn(2+)</name>
        <dbReference type="ChEBI" id="CHEBI:29105"/>
    </cofactor>
</comment>
<dbReference type="GO" id="GO:0046872">
    <property type="term" value="F:metal ion binding"/>
    <property type="evidence" value="ECO:0007669"/>
    <property type="project" value="UniProtKB-KW"/>
</dbReference>
<evidence type="ECO:0000256" key="5">
    <source>
        <dbReference type="ARBA" id="ARBA00022692"/>
    </source>
</evidence>
<comment type="similarity">
    <text evidence="3 11">Belongs to the peptidase M50B family.</text>
</comment>
<dbReference type="PANTHER" id="PTHR42837">
    <property type="entry name" value="REGULATOR OF SIGMA-E PROTEASE RSEP"/>
    <property type="match status" value="1"/>
</dbReference>
<dbReference type="SMART" id="SM00228">
    <property type="entry name" value="PDZ"/>
    <property type="match status" value="2"/>
</dbReference>
<evidence type="ECO:0000256" key="10">
    <source>
        <dbReference type="ARBA" id="ARBA00023136"/>
    </source>
</evidence>
<dbReference type="PROSITE" id="PS50106">
    <property type="entry name" value="PDZ"/>
    <property type="match status" value="1"/>
</dbReference>
<dbReference type="OrthoDB" id="9782003at2"/>
<dbReference type="InterPro" id="IPR041489">
    <property type="entry name" value="PDZ_6"/>
</dbReference>
<evidence type="ECO:0000313" key="14">
    <source>
        <dbReference type="Proteomes" id="UP000427769"/>
    </source>
</evidence>
<dbReference type="GO" id="GO:0004222">
    <property type="term" value="F:metalloendopeptidase activity"/>
    <property type="evidence" value="ECO:0007669"/>
    <property type="project" value="InterPro"/>
</dbReference>
<dbReference type="PANTHER" id="PTHR42837:SF2">
    <property type="entry name" value="MEMBRANE METALLOPROTEASE ARASP2, CHLOROPLASTIC-RELATED"/>
    <property type="match status" value="1"/>
</dbReference>
<dbReference type="SUPFAM" id="SSF50156">
    <property type="entry name" value="PDZ domain-like"/>
    <property type="match status" value="2"/>
</dbReference>
<dbReference type="CDD" id="cd23081">
    <property type="entry name" value="cpPDZ_EcRseP-like"/>
    <property type="match status" value="1"/>
</dbReference>
<keyword evidence="11" id="KW-0479">Metal-binding</keyword>
<keyword evidence="8 11" id="KW-1133">Transmembrane helix</keyword>
<feature type="transmembrane region" description="Helical" evidence="11">
    <location>
        <begin position="427"/>
        <end position="445"/>
    </location>
</feature>
<gene>
    <name evidence="13" type="ORF">DSCW_67100</name>
</gene>
<evidence type="ECO:0000256" key="3">
    <source>
        <dbReference type="ARBA" id="ARBA00007931"/>
    </source>
</evidence>
<keyword evidence="4 13" id="KW-0645">Protease</keyword>
<keyword evidence="14" id="KW-1185">Reference proteome</keyword>
<evidence type="ECO:0000256" key="1">
    <source>
        <dbReference type="ARBA" id="ARBA00001947"/>
    </source>
</evidence>
<dbReference type="GO" id="GO:0006508">
    <property type="term" value="P:proteolysis"/>
    <property type="evidence" value="ECO:0007669"/>
    <property type="project" value="UniProtKB-KW"/>
</dbReference>
<feature type="transmembrane region" description="Helical" evidence="11">
    <location>
        <begin position="382"/>
        <end position="415"/>
    </location>
</feature>
<evidence type="ECO:0000256" key="11">
    <source>
        <dbReference type="RuleBase" id="RU362031"/>
    </source>
</evidence>
<evidence type="ECO:0000256" key="6">
    <source>
        <dbReference type="ARBA" id="ARBA00022801"/>
    </source>
</evidence>
<organism evidence="13 14">
    <name type="scientific">Desulfosarcina widdelii</name>
    <dbReference type="NCBI Taxonomy" id="947919"/>
    <lineage>
        <taxon>Bacteria</taxon>
        <taxon>Pseudomonadati</taxon>
        <taxon>Thermodesulfobacteriota</taxon>
        <taxon>Desulfobacteria</taxon>
        <taxon>Desulfobacterales</taxon>
        <taxon>Desulfosarcinaceae</taxon>
        <taxon>Desulfosarcina</taxon>
    </lineage>
</organism>
<evidence type="ECO:0000256" key="9">
    <source>
        <dbReference type="ARBA" id="ARBA00023049"/>
    </source>
</evidence>
<keyword evidence="10 11" id="KW-0472">Membrane</keyword>
<dbReference type="Pfam" id="PF17820">
    <property type="entry name" value="PDZ_6"/>
    <property type="match status" value="2"/>
</dbReference>
<dbReference type="RefSeq" id="WP_155307835.1">
    <property type="nucleotide sequence ID" value="NZ_AP021875.1"/>
</dbReference>
<dbReference type="Proteomes" id="UP000427769">
    <property type="component" value="Chromosome"/>
</dbReference>
<feature type="transmembrane region" description="Helical" evidence="11">
    <location>
        <begin position="95"/>
        <end position="120"/>
    </location>
</feature>
<dbReference type="EMBL" id="AP021875">
    <property type="protein sequence ID" value="BBO79293.1"/>
    <property type="molecule type" value="Genomic_DNA"/>
</dbReference>
<sequence>MTTSIFAFVVVLGILIFFHELGHFLVARLFGVGVEKFSLGFGPRLFGKTVGITDYRVSAIPLGGYVKMVGDEPDAEIDPELIPKSFTHKHVFKKILIVAAGPFFNLLLAMIIYAGFFFFVGTEDIRPVINHVDDESPAAVAGLTTGDVIVSIDGEAVASWSDINRLVEAGQGRAVKITARRGENVFAVDVAPRTKVTKDILGDDVSYYDAGFSGLPPLQAVVGDVAEGYPAKKAGMRKGDRIVSINGQPIDSWNAMKETISRSKGGPLAVQVVRGGETRTFEIVPVLFSEENLLGEKVDSYRIGISTPGVTIPEADRITIKRGPFQAVWEGVDQTYQICRLTLLSIGKLIKGTVSTKTLGGPIMIAEMAGQQAREGLTNLTFFIAVLSINLAVLNFLPIPVLDGGHLMFFFIEAVMGRPVNTRMREIAQQAGIFLLIMLMIFVFYNDITRIFSS</sequence>
<dbReference type="AlphaFoldDB" id="A0A5K7ZI10"/>
<reference evidence="13 14" key="1">
    <citation type="submission" date="2019-11" db="EMBL/GenBank/DDBJ databases">
        <title>Comparative genomics of hydrocarbon-degrading Desulfosarcina strains.</title>
        <authorList>
            <person name="Watanabe M."/>
            <person name="Kojima H."/>
            <person name="Fukui M."/>
        </authorList>
    </citation>
    <scope>NUCLEOTIDE SEQUENCE [LARGE SCALE GENOMIC DNA]</scope>
    <source>
        <strain evidence="13 14">PP31</strain>
    </source>
</reference>